<evidence type="ECO:0000256" key="1">
    <source>
        <dbReference type="PROSITE-ProRule" id="PRU00339"/>
    </source>
</evidence>
<dbReference type="SUPFAM" id="SSF54427">
    <property type="entry name" value="NTF2-like"/>
    <property type="match status" value="1"/>
</dbReference>
<organism evidence="4 5">
    <name type="scientific">Rhodoferax fermentans</name>
    <dbReference type="NCBI Taxonomy" id="28066"/>
    <lineage>
        <taxon>Bacteria</taxon>
        <taxon>Pseudomonadati</taxon>
        <taxon>Pseudomonadota</taxon>
        <taxon>Betaproteobacteria</taxon>
        <taxon>Burkholderiales</taxon>
        <taxon>Comamonadaceae</taxon>
        <taxon>Rhodoferax</taxon>
    </lineage>
</organism>
<accession>A0A1T1AWF2</accession>
<name>A0A1T1AWF2_RHOFE</name>
<dbReference type="SMART" id="SM00028">
    <property type="entry name" value="TPR"/>
    <property type="match status" value="3"/>
</dbReference>
<dbReference type="InterPro" id="IPR056203">
    <property type="entry name" value="Cds6_C"/>
</dbReference>
<dbReference type="InterPro" id="IPR019734">
    <property type="entry name" value="TPR_rpt"/>
</dbReference>
<dbReference type="Pfam" id="PF13414">
    <property type="entry name" value="TPR_11"/>
    <property type="match status" value="1"/>
</dbReference>
<dbReference type="OrthoDB" id="5294075at2"/>
<dbReference type="PROSITE" id="PS50005">
    <property type="entry name" value="TPR"/>
    <property type="match status" value="1"/>
</dbReference>
<evidence type="ECO:0000313" key="5">
    <source>
        <dbReference type="Proteomes" id="UP000190750"/>
    </source>
</evidence>
<evidence type="ECO:0000259" key="3">
    <source>
        <dbReference type="Pfam" id="PF24125"/>
    </source>
</evidence>
<dbReference type="PANTHER" id="PTHR12558">
    <property type="entry name" value="CELL DIVISION CYCLE 16,23,27"/>
    <property type="match status" value="1"/>
</dbReference>
<sequence>MSAPAGFAASISLLQTTVSMKQAPNALYKSLRLLVLAGACVAANAYADDYADVSQLVRTNKFNEALTRVDNYLASKPGDPQMRFFKGVIQRNLGKTADAVTTFTQLTQDYPELPEPYNNLAVLYAGQGQYDKARQALEMAIRTNPSYATAHENLGDVYARLASQAYNKALQLDGNAAAVPPKLALIGDVFKPNLANNRTAVVSAAASSPAKPAPEPVAAPAAKPVAPATPAVTPAAPVVAAAASPAATAATNAPAASNAATTSVAGNAESHKAVETAVQAWAKAWASKNMDAYLKAYSPDFAPPGKQSRAAWQQERRDRIVGKKNISVTLSDLNIRVNGEQAVASFRQAYKADSLSIASPKTLNLKKVGSAWLITRESTGR</sequence>
<protein>
    <submittedName>
        <fullName evidence="4">DUF4440 domain-containing protein</fullName>
    </submittedName>
</protein>
<evidence type="ECO:0000256" key="2">
    <source>
        <dbReference type="SAM" id="SignalP"/>
    </source>
</evidence>
<keyword evidence="2" id="KW-0732">Signal</keyword>
<gene>
    <name evidence="4" type="ORF">RF819_17745</name>
</gene>
<feature type="signal peptide" evidence="2">
    <location>
        <begin position="1"/>
        <end position="47"/>
    </location>
</feature>
<dbReference type="AlphaFoldDB" id="A0A1T1AWF2"/>
<feature type="repeat" description="TPR" evidence="1">
    <location>
        <begin position="114"/>
        <end position="147"/>
    </location>
</feature>
<dbReference type="Proteomes" id="UP000190750">
    <property type="component" value="Unassembled WGS sequence"/>
</dbReference>
<keyword evidence="1" id="KW-0802">TPR repeat</keyword>
<keyword evidence="5" id="KW-1185">Reference proteome</keyword>
<dbReference type="InterPro" id="IPR032710">
    <property type="entry name" value="NTF2-like_dom_sf"/>
</dbReference>
<feature type="domain" description="Cds6 C-terminal" evidence="3">
    <location>
        <begin position="275"/>
        <end position="377"/>
    </location>
</feature>
<feature type="chain" id="PRO_5012120025" evidence="2">
    <location>
        <begin position="48"/>
        <end position="381"/>
    </location>
</feature>
<comment type="caution">
    <text evidence="4">The sequence shown here is derived from an EMBL/GenBank/DDBJ whole genome shotgun (WGS) entry which is preliminary data.</text>
</comment>
<dbReference type="PANTHER" id="PTHR12558:SF13">
    <property type="entry name" value="CELL DIVISION CYCLE PROTEIN 27 HOMOLOG"/>
    <property type="match status" value="1"/>
</dbReference>
<proteinExistence type="predicted"/>
<dbReference type="Gene3D" id="3.10.450.50">
    <property type="match status" value="1"/>
</dbReference>
<dbReference type="SUPFAM" id="SSF48452">
    <property type="entry name" value="TPR-like"/>
    <property type="match status" value="1"/>
</dbReference>
<dbReference type="Pfam" id="PF24125">
    <property type="entry name" value="Cds6_C"/>
    <property type="match status" value="1"/>
</dbReference>
<dbReference type="EMBL" id="MTJN01000002">
    <property type="protein sequence ID" value="OOV08305.1"/>
    <property type="molecule type" value="Genomic_DNA"/>
</dbReference>
<dbReference type="STRING" id="28066.RF819_17745"/>
<evidence type="ECO:0000313" key="4">
    <source>
        <dbReference type="EMBL" id="OOV08305.1"/>
    </source>
</evidence>
<dbReference type="Gene3D" id="1.25.40.10">
    <property type="entry name" value="Tetratricopeptide repeat domain"/>
    <property type="match status" value="1"/>
</dbReference>
<dbReference type="InterPro" id="IPR011990">
    <property type="entry name" value="TPR-like_helical_dom_sf"/>
</dbReference>
<dbReference type="Pfam" id="PF13432">
    <property type="entry name" value="TPR_16"/>
    <property type="match status" value="1"/>
</dbReference>
<reference evidence="4 5" key="1">
    <citation type="submission" date="2017-01" db="EMBL/GenBank/DDBJ databases">
        <title>Genome sequencing of Rhodoferax fermentans JCM 7819.</title>
        <authorList>
            <person name="Kim Y.J."/>
            <person name="Farh M.E.-A."/>
            <person name="Yang D.-C."/>
        </authorList>
    </citation>
    <scope>NUCLEOTIDE SEQUENCE [LARGE SCALE GENOMIC DNA]</scope>
    <source>
        <strain evidence="4 5">JCM 7819</strain>
    </source>
</reference>